<proteinExistence type="predicted"/>
<dbReference type="EMBL" id="LR877151">
    <property type="protein sequence ID" value="CAD2216641.1"/>
    <property type="molecule type" value="Genomic_DNA"/>
</dbReference>
<keyword evidence="3" id="KW-1185">Reference proteome</keyword>
<keyword evidence="1" id="KW-0812">Transmembrane</keyword>
<dbReference type="VEuPathDB" id="TriTrypDB:ADEAN_000410300"/>
<name>A0A7G2CC88_9TRYP</name>
<dbReference type="AlphaFoldDB" id="A0A7G2CC88"/>
<feature type="transmembrane region" description="Helical" evidence="1">
    <location>
        <begin position="774"/>
        <end position="793"/>
    </location>
</feature>
<evidence type="ECO:0000256" key="1">
    <source>
        <dbReference type="SAM" id="Phobius"/>
    </source>
</evidence>
<protein>
    <submittedName>
        <fullName evidence="2">Uncharacterized protein</fullName>
    </submittedName>
</protein>
<keyword evidence="1" id="KW-1133">Transmembrane helix</keyword>
<evidence type="ECO:0000313" key="2">
    <source>
        <dbReference type="EMBL" id="CAD2216641.1"/>
    </source>
</evidence>
<evidence type="ECO:0000313" key="3">
    <source>
        <dbReference type="Proteomes" id="UP000515908"/>
    </source>
</evidence>
<gene>
    <name evidence="2" type="ORF">ADEAN_000410300</name>
</gene>
<sequence>MNIDWEYVFDIDRDATSKIQALNRIFASGSVHGAHLSPDAKKYFDTFFDTEFIYTCDSIFGTYFRSTYAEDDTVECYMDIANRKPNCRLARELRKLLSPKGSFFVFLESKSTPSSNFYLDLKAGWKNPPDGFSEFSEGNTTDFPLSSLVPNSYKLLGESDDFELAAAPRSMCPPFLLIPFWEPPLITRNEKSQRRTLTSLRCNPLAYFLIRMYTYINRRADLFGKEILAFYKPRYFFSYGKLAWFKTTEFIFGPNPYNYTFYAEIMEEFAHYFVKSSSLYRDLQSKALVYNLYWTQSSVCTALLLSFPDMAANKTISQPLWESRRYSCSDFSKLASIVTSLPSIKILYQYLYSEKDNLGALNFELTKNLSDDLSAVTADSILFLGYHFYRESLVALRQCVLSLSSVSNLRCVHVQNALELWLVLMNPLPSGVIDENYARRHFETYLVLVFDFFSMFANPKILGSLDERCVSLVRKCLETLDEPVIRGLFNSLKQKNTFSEHIFKMRMLNFTKEELEQLFSLESERFRKTAARFFVAIENRIIVEFNDALKKDLETCNDLVKKTFPGFEAFLDECRRPHVASVSVLDDRDDCVVEAHLMTPEERNQLLNGKRIKYTTSKQKYRFPMCDGKFVRASSAVTERVVREEIPLLVPVTKALDFFIELMMEIFYGGKIPRCERGHKLWLLKSHSYCCTNHATQKGIWECRFCEVVYGTCCAPLPVRSRGPLSISYGEVGFSCTICGFVFQPTTVVFSDEDCKLCADCASRPFVSVSTRILASYKFVAICVAIIAAYFLFRILVI</sequence>
<dbReference type="Proteomes" id="UP000515908">
    <property type="component" value="Chromosome 07"/>
</dbReference>
<accession>A0A7G2CC88</accession>
<organism evidence="2 3">
    <name type="scientific">Angomonas deanei</name>
    <dbReference type="NCBI Taxonomy" id="59799"/>
    <lineage>
        <taxon>Eukaryota</taxon>
        <taxon>Discoba</taxon>
        <taxon>Euglenozoa</taxon>
        <taxon>Kinetoplastea</taxon>
        <taxon>Metakinetoplastina</taxon>
        <taxon>Trypanosomatida</taxon>
        <taxon>Trypanosomatidae</taxon>
        <taxon>Strigomonadinae</taxon>
        <taxon>Angomonas</taxon>
    </lineage>
</organism>
<dbReference type="OrthoDB" id="276726at2759"/>
<keyword evidence="1" id="KW-0472">Membrane</keyword>
<reference evidence="2 3" key="1">
    <citation type="submission" date="2020-08" db="EMBL/GenBank/DDBJ databases">
        <authorList>
            <person name="Newling K."/>
            <person name="Davey J."/>
            <person name="Forrester S."/>
        </authorList>
    </citation>
    <scope>NUCLEOTIDE SEQUENCE [LARGE SCALE GENOMIC DNA]</scope>
    <source>
        <strain evidence="3">Crithidia deanei Carvalho (ATCC PRA-265)</strain>
    </source>
</reference>